<reference evidence="5" key="1">
    <citation type="submission" date="2013-08" db="EMBL/GenBank/DDBJ databases">
        <authorList>
            <person name="Mendez C."/>
            <person name="Richter M."/>
            <person name="Ferrer M."/>
            <person name="Sanchez J."/>
        </authorList>
    </citation>
    <scope>NUCLEOTIDE SEQUENCE</scope>
</reference>
<organism evidence="5">
    <name type="scientific">mine drainage metagenome</name>
    <dbReference type="NCBI Taxonomy" id="410659"/>
    <lineage>
        <taxon>unclassified sequences</taxon>
        <taxon>metagenomes</taxon>
        <taxon>ecological metagenomes</taxon>
    </lineage>
</organism>
<accession>T1D7X6</accession>
<evidence type="ECO:0000256" key="2">
    <source>
        <dbReference type="ARBA" id="ARBA00022679"/>
    </source>
</evidence>
<dbReference type="InterPro" id="IPR043502">
    <property type="entry name" value="DNA/RNA_pol_sf"/>
</dbReference>
<name>T1D7X6_9ZZZZ</name>
<evidence type="ECO:0000256" key="1">
    <source>
        <dbReference type="ARBA" id="ARBA00012417"/>
    </source>
</evidence>
<gene>
    <name evidence="5" type="ORF">B1A_02922</name>
</gene>
<dbReference type="GO" id="GO:0003887">
    <property type="term" value="F:DNA-directed DNA polymerase activity"/>
    <property type="evidence" value="ECO:0007669"/>
    <property type="project" value="UniProtKB-KW"/>
</dbReference>
<dbReference type="EC" id="2.7.7.7" evidence="1"/>
<dbReference type="EMBL" id="AUZX01002152">
    <property type="protein sequence ID" value="EQD77524.1"/>
    <property type="molecule type" value="Genomic_DNA"/>
</dbReference>
<dbReference type="SUPFAM" id="SSF56672">
    <property type="entry name" value="DNA/RNA polymerases"/>
    <property type="match status" value="1"/>
</dbReference>
<dbReference type="InterPro" id="IPR042087">
    <property type="entry name" value="DNA_pol_B_thumb"/>
</dbReference>
<protein>
    <recommendedName>
        <fullName evidence="1">DNA-directed DNA polymerase</fullName>
        <ecNumber evidence="1">2.7.7.7</ecNumber>
    </recommendedName>
</protein>
<evidence type="ECO:0000256" key="4">
    <source>
        <dbReference type="ARBA" id="ARBA00022932"/>
    </source>
</evidence>
<evidence type="ECO:0000313" key="5">
    <source>
        <dbReference type="EMBL" id="EQD77524.1"/>
    </source>
</evidence>
<comment type="caution">
    <text evidence="5">The sequence shown here is derived from an EMBL/GenBank/DDBJ whole genome shotgun (WGS) entry which is preliminary data.</text>
</comment>
<evidence type="ECO:0000256" key="3">
    <source>
        <dbReference type="ARBA" id="ARBA00022695"/>
    </source>
</evidence>
<sequence>MKIRGIDSRRSDVPEISRKMQQEILNILSGCRNAQEMLSMSNEINGIKNRYMANIRKLKNEEFILNIKPTRRLEHYKVENLQKAAIRSVRSQGIHENPGQRMAVIVKDGKRKIIAESSEDIPDYRFYEKYIERAFEPFQQL</sequence>
<feature type="non-terminal residue" evidence="5">
    <location>
        <position position="141"/>
    </location>
</feature>
<dbReference type="Gene3D" id="1.10.132.60">
    <property type="entry name" value="DNA polymerase family B, C-terminal domain"/>
    <property type="match status" value="1"/>
</dbReference>
<keyword evidence="2" id="KW-0808">Transferase</keyword>
<proteinExistence type="predicted"/>
<dbReference type="AlphaFoldDB" id="T1D7X6"/>
<reference evidence="5" key="2">
    <citation type="journal article" date="2014" name="ISME J.">
        <title>Microbial stratification in low pH oxic and suboxic macroscopic growths along an acid mine drainage.</title>
        <authorList>
            <person name="Mendez-Garcia C."/>
            <person name="Mesa V."/>
            <person name="Sprenger R.R."/>
            <person name="Richter M."/>
            <person name="Diez M.S."/>
            <person name="Solano J."/>
            <person name="Bargiela R."/>
            <person name="Golyshina O.V."/>
            <person name="Manteca A."/>
            <person name="Ramos J.L."/>
            <person name="Gallego J.R."/>
            <person name="Llorente I."/>
            <person name="Martins Dos Santos V.A."/>
            <person name="Jensen O.N."/>
            <person name="Pelaez A.I."/>
            <person name="Sanchez J."/>
            <person name="Ferrer M."/>
        </authorList>
    </citation>
    <scope>NUCLEOTIDE SEQUENCE</scope>
</reference>
<keyword evidence="3" id="KW-0548">Nucleotidyltransferase</keyword>
<keyword evidence="4" id="KW-0239">DNA-directed DNA polymerase</keyword>